<evidence type="ECO:0000313" key="2">
    <source>
        <dbReference type="Proteomes" id="UP000199397"/>
    </source>
</evidence>
<dbReference type="EMBL" id="FNQP01000008">
    <property type="protein sequence ID" value="SEA46373.1"/>
    <property type="molecule type" value="Genomic_DNA"/>
</dbReference>
<accession>A0A1H4BDY4</accession>
<gene>
    <name evidence="1" type="ORF">SAMN05660964_01626</name>
</gene>
<dbReference type="AlphaFoldDB" id="A0A1H4BDY4"/>
<sequence length="49" mass="5884">MRPANYIFSISRLNCECEMYKKCPDVLLLDRSLFAVKHQYLIELKYAKQ</sequence>
<organism evidence="1 2">
    <name type="scientific">Thiothrix caldifontis</name>
    <dbReference type="NCBI Taxonomy" id="525918"/>
    <lineage>
        <taxon>Bacteria</taxon>
        <taxon>Pseudomonadati</taxon>
        <taxon>Pseudomonadota</taxon>
        <taxon>Gammaproteobacteria</taxon>
        <taxon>Thiotrichales</taxon>
        <taxon>Thiotrichaceae</taxon>
        <taxon>Thiothrix</taxon>
    </lineage>
</organism>
<protein>
    <submittedName>
        <fullName evidence="1">Uncharacterized protein</fullName>
    </submittedName>
</protein>
<evidence type="ECO:0000313" key="1">
    <source>
        <dbReference type="EMBL" id="SEA46373.1"/>
    </source>
</evidence>
<proteinExistence type="predicted"/>
<dbReference type="Proteomes" id="UP000199397">
    <property type="component" value="Unassembled WGS sequence"/>
</dbReference>
<reference evidence="1 2" key="1">
    <citation type="submission" date="2016-10" db="EMBL/GenBank/DDBJ databases">
        <authorList>
            <person name="de Groot N.N."/>
        </authorList>
    </citation>
    <scope>NUCLEOTIDE SEQUENCE [LARGE SCALE GENOMIC DNA]</scope>
    <source>
        <strain evidence="1 2">DSM 21228</strain>
    </source>
</reference>
<name>A0A1H4BDY4_9GAMM</name>
<dbReference type="STRING" id="525918.SAMN05660964_01626"/>
<keyword evidence="2" id="KW-1185">Reference proteome</keyword>